<comment type="caution">
    <text evidence="2">The sequence shown here is derived from an EMBL/GenBank/DDBJ whole genome shotgun (WGS) entry which is preliminary data.</text>
</comment>
<accession>A0A835H8F7</accession>
<evidence type="ECO:0000313" key="3">
    <source>
        <dbReference type="Proteomes" id="UP000631114"/>
    </source>
</evidence>
<feature type="compositionally biased region" description="Basic residues" evidence="1">
    <location>
        <begin position="1"/>
        <end position="20"/>
    </location>
</feature>
<dbReference type="AlphaFoldDB" id="A0A835H8F7"/>
<reference evidence="2 3" key="1">
    <citation type="submission" date="2020-10" db="EMBL/GenBank/DDBJ databases">
        <title>The Coptis chinensis genome and diversification of protoberbering-type alkaloids.</title>
        <authorList>
            <person name="Wang B."/>
            <person name="Shu S."/>
            <person name="Song C."/>
            <person name="Liu Y."/>
        </authorList>
    </citation>
    <scope>NUCLEOTIDE SEQUENCE [LARGE SCALE GENOMIC DNA]</scope>
    <source>
        <strain evidence="2">HL-2020</strain>
        <tissue evidence="2">Leaf</tissue>
    </source>
</reference>
<protein>
    <submittedName>
        <fullName evidence="2">Uncharacterized protein</fullName>
    </submittedName>
</protein>
<dbReference type="EMBL" id="JADFTS010000007">
    <property type="protein sequence ID" value="KAF9595595.1"/>
    <property type="molecule type" value="Genomic_DNA"/>
</dbReference>
<evidence type="ECO:0000313" key="2">
    <source>
        <dbReference type="EMBL" id="KAF9595595.1"/>
    </source>
</evidence>
<sequence length="254" mass="28433">MKPQVKRWTSRNKRLKRKKGVIGQEKKTPYGLGVSMESGKKSNSKRFESVRKSLPSNFSVSRSETPIVAPRYSLRSSCKENKKPPLAGNFEKSLIDDEHSSENRPAYVYPGDSAGDDKTSLTKHPVIHRRWTGGNLNEESEMDLAILSSNYLGVSYQSIVDVYFANVGDLEASLDMLKQLELCYLILNRGHQSSKAEEDSHSPLQTSVIKDTGNSIVHDLTPTPLYTIVMFLVGSSSTLGTPLKKTMFYTKKRL</sequence>
<dbReference type="PANTHER" id="PTHR37259">
    <property type="entry name" value="OS07G0474300 PROTEIN"/>
    <property type="match status" value="1"/>
</dbReference>
<dbReference type="Proteomes" id="UP000631114">
    <property type="component" value="Unassembled WGS sequence"/>
</dbReference>
<gene>
    <name evidence="2" type="ORF">IFM89_001344</name>
</gene>
<feature type="compositionally biased region" description="Basic and acidic residues" evidence="1">
    <location>
        <begin position="93"/>
        <end position="102"/>
    </location>
</feature>
<dbReference type="OrthoDB" id="769720at2759"/>
<evidence type="ECO:0000256" key="1">
    <source>
        <dbReference type="SAM" id="MobiDB-lite"/>
    </source>
</evidence>
<dbReference type="PANTHER" id="PTHR37259:SF2">
    <property type="entry name" value="OS07G0474300 PROTEIN"/>
    <property type="match status" value="1"/>
</dbReference>
<name>A0A835H8F7_9MAGN</name>
<feature type="region of interest" description="Disordered" evidence="1">
    <location>
        <begin position="1"/>
        <end position="52"/>
    </location>
</feature>
<feature type="region of interest" description="Disordered" evidence="1">
    <location>
        <begin position="78"/>
        <end position="120"/>
    </location>
</feature>
<keyword evidence="3" id="KW-1185">Reference proteome</keyword>
<proteinExistence type="predicted"/>
<organism evidence="2 3">
    <name type="scientific">Coptis chinensis</name>
    <dbReference type="NCBI Taxonomy" id="261450"/>
    <lineage>
        <taxon>Eukaryota</taxon>
        <taxon>Viridiplantae</taxon>
        <taxon>Streptophyta</taxon>
        <taxon>Embryophyta</taxon>
        <taxon>Tracheophyta</taxon>
        <taxon>Spermatophyta</taxon>
        <taxon>Magnoliopsida</taxon>
        <taxon>Ranunculales</taxon>
        <taxon>Ranunculaceae</taxon>
        <taxon>Coptidoideae</taxon>
        <taxon>Coptis</taxon>
    </lineage>
</organism>